<organism evidence="1 2">
    <name type="scientific">Fulmarus glacialis</name>
    <name type="common">Northern fulmar</name>
    <dbReference type="NCBI Taxonomy" id="30455"/>
    <lineage>
        <taxon>Eukaryota</taxon>
        <taxon>Metazoa</taxon>
        <taxon>Chordata</taxon>
        <taxon>Craniata</taxon>
        <taxon>Vertebrata</taxon>
        <taxon>Euteleostomi</taxon>
        <taxon>Archelosauria</taxon>
        <taxon>Archosauria</taxon>
        <taxon>Dinosauria</taxon>
        <taxon>Saurischia</taxon>
        <taxon>Theropoda</taxon>
        <taxon>Coelurosauria</taxon>
        <taxon>Aves</taxon>
        <taxon>Neognathae</taxon>
        <taxon>Neoaves</taxon>
        <taxon>Aequornithes</taxon>
        <taxon>Procellariiformes</taxon>
        <taxon>Procellariidae</taxon>
        <taxon>Fulmarus</taxon>
    </lineage>
</organism>
<dbReference type="EMBL" id="KK590050">
    <property type="protein sequence ID" value="KFV99495.1"/>
    <property type="molecule type" value="Genomic_DNA"/>
</dbReference>
<gene>
    <name evidence="1" type="ORF">N327_06212</name>
</gene>
<proteinExistence type="predicted"/>
<dbReference type="AlphaFoldDB" id="A0A093KPI3"/>
<keyword evidence="2" id="KW-1185">Reference proteome</keyword>
<dbReference type="Proteomes" id="UP000053806">
    <property type="component" value="Unassembled WGS sequence"/>
</dbReference>
<accession>A0A093KPI3</accession>
<name>A0A093KPI3_FULGA</name>
<sequence>MFSDYGSERHGAINLSFSDLEPQFYLKFSEPGELGFATRQPGLRQNATAGHFEKNAVQEKLTTQTQQNFCPGIICRCIQLFHFVSFRLILFHLKNALKDDFTERLTNLDVANRDEDTWVLDC</sequence>
<reference evidence="1 2" key="1">
    <citation type="submission" date="2014-04" db="EMBL/GenBank/DDBJ databases">
        <title>Genome evolution of avian class.</title>
        <authorList>
            <person name="Zhang G."/>
            <person name="Li C."/>
        </authorList>
    </citation>
    <scope>NUCLEOTIDE SEQUENCE [LARGE SCALE GENOMIC DNA]</scope>
    <source>
        <strain evidence="1">BGI_N327</strain>
    </source>
</reference>
<evidence type="ECO:0000313" key="1">
    <source>
        <dbReference type="EMBL" id="KFV99495.1"/>
    </source>
</evidence>
<feature type="non-terminal residue" evidence="1">
    <location>
        <position position="122"/>
    </location>
</feature>
<protein>
    <submittedName>
        <fullName evidence="1">Uncharacterized protein</fullName>
    </submittedName>
</protein>
<evidence type="ECO:0000313" key="2">
    <source>
        <dbReference type="Proteomes" id="UP000053806"/>
    </source>
</evidence>